<protein>
    <recommendedName>
        <fullName evidence="3">NadR/Ttd14 AAA domain-containing protein</fullName>
    </recommendedName>
</protein>
<organism evidence="1 2">
    <name type="scientific">Leptolinea tardivitalis</name>
    <dbReference type="NCBI Taxonomy" id="229920"/>
    <lineage>
        <taxon>Bacteria</taxon>
        <taxon>Bacillati</taxon>
        <taxon>Chloroflexota</taxon>
        <taxon>Anaerolineae</taxon>
        <taxon>Anaerolineales</taxon>
        <taxon>Anaerolineaceae</taxon>
        <taxon>Leptolinea</taxon>
    </lineage>
</organism>
<evidence type="ECO:0000313" key="2">
    <source>
        <dbReference type="Proteomes" id="UP000050430"/>
    </source>
</evidence>
<dbReference type="Gene3D" id="3.40.50.300">
    <property type="entry name" value="P-loop containing nucleotide triphosphate hydrolases"/>
    <property type="match status" value="1"/>
</dbReference>
<proteinExistence type="predicted"/>
<dbReference type="AlphaFoldDB" id="A0A0P6WU00"/>
<name>A0A0P6WU00_9CHLR</name>
<gene>
    <name evidence="1" type="ORF">ADM99_06115</name>
</gene>
<dbReference type="STRING" id="229920.ADM99_06115"/>
<evidence type="ECO:0008006" key="3">
    <source>
        <dbReference type="Google" id="ProtNLM"/>
    </source>
</evidence>
<accession>A0A0P6WU00</accession>
<sequence length="117" mass="13638">MIIGIVGPCASGKTTLISALHWEGVQFRHIAQEHSYVPTMWRRLTNPAVLIYLDASYEVTCKRRRLNWTEAEYQEQKNRLSHARENADLYILTDYLTPQDVIQTVKNYLSMRGIIQQ</sequence>
<dbReference type="EMBL" id="LGCK01000007">
    <property type="protein sequence ID" value="KPL72663.1"/>
    <property type="molecule type" value="Genomic_DNA"/>
</dbReference>
<reference evidence="1 2" key="1">
    <citation type="submission" date="2015-07" db="EMBL/GenBank/DDBJ databases">
        <title>Genome sequence of Leptolinea tardivitalis DSM 16556.</title>
        <authorList>
            <person name="Hemp J."/>
            <person name="Ward L.M."/>
            <person name="Pace L.A."/>
            <person name="Fischer W.W."/>
        </authorList>
    </citation>
    <scope>NUCLEOTIDE SEQUENCE [LARGE SCALE GENOMIC DNA]</scope>
    <source>
        <strain evidence="1 2">YMTK-2</strain>
    </source>
</reference>
<dbReference type="InterPro" id="IPR027417">
    <property type="entry name" value="P-loop_NTPase"/>
</dbReference>
<comment type="caution">
    <text evidence="1">The sequence shown here is derived from an EMBL/GenBank/DDBJ whole genome shotgun (WGS) entry which is preliminary data.</text>
</comment>
<evidence type="ECO:0000313" key="1">
    <source>
        <dbReference type="EMBL" id="KPL72663.1"/>
    </source>
</evidence>
<dbReference type="SUPFAM" id="SSF52540">
    <property type="entry name" value="P-loop containing nucleoside triphosphate hydrolases"/>
    <property type="match status" value="1"/>
</dbReference>
<keyword evidence="2" id="KW-1185">Reference proteome</keyword>
<dbReference type="Proteomes" id="UP000050430">
    <property type="component" value="Unassembled WGS sequence"/>
</dbReference>